<dbReference type="EnsemblPlants" id="AET6Gv20079800.11">
    <property type="protein sequence ID" value="AET6Gv20079800.11"/>
    <property type="gene ID" value="AET6Gv20079800"/>
</dbReference>
<keyword evidence="3" id="KW-1185">Reference proteome</keyword>
<feature type="compositionally biased region" description="Low complexity" evidence="1">
    <location>
        <begin position="1"/>
        <end position="17"/>
    </location>
</feature>
<evidence type="ECO:0000256" key="1">
    <source>
        <dbReference type="SAM" id="MobiDB-lite"/>
    </source>
</evidence>
<evidence type="ECO:0000313" key="2">
    <source>
        <dbReference type="EnsemblPlants" id="AET6Gv20079800.11"/>
    </source>
</evidence>
<reference evidence="2" key="5">
    <citation type="journal article" date="2021" name="G3 (Bethesda)">
        <title>Aegilops tauschii genome assembly Aet v5.0 features greater sequence contiguity and improved annotation.</title>
        <authorList>
            <person name="Wang L."/>
            <person name="Zhu T."/>
            <person name="Rodriguez J.C."/>
            <person name="Deal K.R."/>
            <person name="Dubcovsky J."/>
            <person name="McGuire P.E."/>
            <person name="Lux T."/>
            <person name="Spannagl M."/>
            <person name="Mayer K.F.X."/>
            <person name="Baldrich P."/>
            <person name="Meyers B.C."/>
            <person name="Huo N."/>
            <person name="Gu Y.Q."/>
            <person name="Zhou H."/>
            <person name="Devos K.M."/>
            <person name="Bennetzen J.L."/>
            <person name="Unver T."/>
            <person name="Budak H."/>
            <person name="Gulick P.J."/>
            <person name="Galiba G."/>
            <person name="Kalapos B."/>
            <person name="Nelson D.R."/>
            <person name="Li P."/>
            <person name="You F.M."/>
            <person name="Luo M.C."/>
            <person name="Dvorak J."/>
        </authorList>
    </citation>
    <scope>NUCLEOTIDE SEQUENCE [LARGE SCALE GENOMIC DNA]</scope>
    <source>
        <strain evidence="2">cv. AL8/78</strain>
    </source>
</reference>
<reference evidence="3" key="1">
    <citation type="journal article" date="2014" name="Science">
        <title>Ancient hybridizations among the ancestral genomes of bread wheat.</title>
        <authorList>
            <consortium name="International Wheat Genome Sequencing Consortium,"/>
            <person name="Marcussen T."/>
            <person name="Sandve S.R."/>
            <person name="Heier L."/>
            <person name="Spannagl M."/>
            <person name="Pfeifer M."/>
            <person name="Jakobsen K.S."/>
            <person name="Wulff B.B."/>
            <person name="Steuernagel B."/>
            <person name="Mayer K.F."/>
            <person name="Olsen O.A."/>
        </authorList>
    </citation>
    <scope>NUCLEOTIDE SEQUENCE [LARGE SCALE GENOMIC DNA]</scope>
    <source>
        <strain evidence="3">cv. AL8/78</strain>
    </source>
</reference>
<accession>A0A453MUH7</accession>
<evidence type="ECO:0000313" key="3">
    <source>
        <dbReference type="Proteomes" id="UP000015105"/>
    </source>
</evidence>
<dbReference type="AlphaFoldDB" id="A0A453MUH7"/>
<reference evidence="2" key="4">
    <citation type="submission" date="2019-03" db="UniProtKB">
        <authorList>
            <consortium name="EnsemblPlants"/>
        </authorList>
    </citation>
    <scope>IDENTIFICATION</scope>
</reference>
<protein>
    <submittedName>
        <fullName evidence="2">Uncharacterized protein</fullName>
    </submittedName>
</protein>
<reference evidence="2" key="3">
    <citation type="journal article" date="2017" name="Nature">
        <title>Genome sequence of the progenitor of the wheat D genome Aegilops tauschii.</title>
        <authorList>
            <person name="Luo M.C."/>
            <person name="Gu Y.Q."/>
            <person name="Puiu D."/>
            <person name="Wang H."/>
            <person name="Twardziok S.O."/>
            <person name="Deal K.R."/>
            <person name="Huo N."/>
            <person name="Zhu T."/>
            <person name="Wang L."/>
            <person name="Wang Y."/>
            <person name="McGuire P.E."/>
            <person name="Liu S."/>
            <person name="Long H."/>
            <person name="Ramasamy R.K."/>
            <person name="Rodriguez J.C."/>
            <person name="Van S.L."/>
            <person name="Yuan L."/>
            <person name="Wang Z."/>
            <person name="Xia Z."/>
            <person name="Xiao L."/>
            <person name="Anderson O.D."/>
            <person name="Ouyang S."/>
            <person name="Liang Y."/>
            <person name="Zimin A.V."/>
            <person name="Pertea G."/>
            <person name="Qi P."/>
            <person name="Bennetzen J.L."/>
            <person name="Dai X."/>
            <person name="Dawson M.W."/>
            <person name="Muller H.G."/>
            <person name="Kugler K."/>
            <person name="Rivarola-Duarte L."/>
            <person name="Spannagl M."/>
            <person name="Mayer K.F.X."/>
            <person name="Lu F.H."/>
            <person name="Bevan M.W."/>
            <person name="Leroy P."/>
            <person name="Li P."/>
            <person name="You F.M."/>
            <person name="Sun Q."/>
            <person name="Liu Z."/>
            <person name="Lyons E."/>
            <person name="Wicker T."/>
            <person name="Salzberg S.L."/>
            <person name="Devos K.M."/>
            <person name="Dvorak J."/>
        </authorList>
    </citation>
    <scope>NUCLEOTIDE SEQUENCE [LARGE SCALE GENOMIC DNA]</scope>
    <source>
        <strain evidence="2">cv. AL8/78</strain>
    </source>
</reference>
<proteinExistence type="predicted"/>
<sequence>MQPGGAPSGSSPASSPRPEQPPAPSQQQQQQAQHLGFARNQVSRPWCPLCPTSAAGQGVGIYFSGGGFISAGSRRRHWWGNVPSARARACGRWDLGEKKGGAFIGAGFSCLAATVATASGVRARAVGACPVPIRPSSSIRGVQCGCGLQFHVSCVSGPGFSGDGGPLHLEFALLGFLLGLDCCAIQSWDCSLADLDQPCSSL</sequence>
<feature type="region of interest" description="Disordered" evidence="1">
    <location>
        <begin position="1"/>
        <end position="37"/>
    </location>
</feature>
<reference evidence="3" key="2">
    <citation type="journal article" date="2017" name="Nat. Plants">
        <title>The Aegilops tauschii genome reveals multiple impacts of transposons.</title>
        <authorList>
            <person name="Zhao G."/>
            <person name="Zou C."/>
            <person name="Li K."/>
            <person name="Wang K."/>
            <person name="Li T."/>
            <person name="Gao L."/>
            <person name="Zhang X."/>
            <person name="Wang H."/>
            <person name="Yang Z."/>
            <person name="Liu X."/>
            <person name="Jiang W."/>
            <person name="Mao L."/>
            <person name="Kong X."/>
            <person name="Jiao Y."/>
            <person name="Jia J."/>
        </authorList>
    </citation>
    <scope>NUCLEOTIDE SEQUENCE [LARGE SCALE GENOMIC DNA]</scope>
    <source>
        <strain evidence="3">cv. AL8/78</strain>
    </source>
</reference>
<dbReference type="Proteomes" id="UP000015105">
    <property type="component" value="Chromosome 6D"/>
</dbReference>
<name>A0A453MUH7_AEGTS</name>
<dbReference type="Gramene" id="AET6Gv20079800.11">
    <property type="protein sequence ID" value="AET6Gv20079800.11"/>
    <property type="gene ID" value="AET6Gv20079800"/>
</dbReference>
<organism evidence="2 3">
    <name type="scientific">Aegilops tauschii subsp. strangulata</name>
    <name type="common">Goatgrass</name>
    <dbReference type="NCBI Taxonomy" id="200361"/>
    <lineage>
        <taxon>Eukaryota</taxon>
        <taxon>Viridiplantae</taxon>
        <taxon>Streptophyta</taxon>
        <taxon>Embryophyta</taxon>
        <taxon>Tracheophyta</taxon>
        <taxon>Spermatophyta</taxon>
        <taxon>Magnoliopsida</taxon>
        <taxon>Liliopsida</taxon>
        <taxon>Poales</taxon>
        <taxon>Poaceae</taxon>
        <taxon>BOP clade</taxon>
        <taxon>Pooideae</taxon>
        <taxon>Triticodae</taxon>
        <taxon>Triticeae</taxon>
        <taxon>Triticinae</taxon>
        <taxon>Aegilops</taxon>
    </lineage>
</organism>